<comment type="similarity">
    <text evidence="1">Belongs to the helicase family. UvrD subfamily.</text>
</comment>
<dbReference type="InterPro" id="IPR000212">
    <property type="entry name" value="DNA_helicase_UvrD/REP"/>
</dbReference>
<accession>A0A126PZW8</accession>
<keyword evidence="2 12" id="KW-0547">Nucleotide-binding</keyword>
<dbReference type="GO" id="GO:0043138">
    <property type="term" value="F:3'-5' DNA helicase activity"/>
    <property type="evidence" value="ECO:0007669"/>
    <property type="project" value="UniProtKB-EC"/>
</dbReference>
<evidence type="ECO:0000313" key="16">
    <source>
        <dbReference type="Proteomes" id="UP000063991"/>
    </source>
</evidence>
<evidence type="ECO:0000256" key="2">
    <source>
        <dbReference type="ARBA" id="ARBA00022741"/>
    </source>
</evidence>
<evidence type="ECO:0000256" key="12">
    <source>
        <dbReference type="PROSITE-ProRule" id="PRU00560"/>
    </source>
</evidence>
<evidence type="ECO:0000256" key="7">
    <source>
        <dbReference type="ARBA" id="ARBA00023235"/>
    </source>
</evidence>
<evidence type="ECO:0000256" key="4">
    <source>
        <dbReference type="ARBA" id="ARBA00022806"/>
    </source>
</evidence>
<dbReference type="InterPro" id="IPR027417">
    <property type="entry name" value="P-loop_NTPase"/>
</dbReference>
<dbReference type="PROSITE" id="PS51198">
    <property type="entry name" value="UVRD_HELICASE_ATP_BIND"/>
    <property type="match status" value="1"/>
</dbReference>
<dbReference type="Gene3D" id="1.10.10.160">
    <property type="match status" value="1"/>
</dbReference>
<gene>
    <name evidence="15" type="ORF">AVL55_10455</name>
</gene>
<evidence type="ECO:0000256" key="1">
    <source>
        <dbReference type="ARBA" id="ARBA00009922"/>
    </source>
</evidence>
<keyword evidence="7" id="KW-0413">Isomerase</keyword>
<dbReference type="OrthoDB" id="9806690at2"/>
<evidence type="ECO:0000259" key="14">
    <source>
        <dbReference type="PROSITE" id="PS51217"/>
    </source>
</evidence>
<dbReference type="AlphaFoldDB" id="A0A126PZW8"/>
<evidence type="ECO:0000259" key="13">
    <source>
        <dbReference type="PROSITE" id="PS51198"/>
    </source>
</evidence>
<name>A0A126PZW8_ALTMA</name>
<dbReference type="PANTHER" id="PTHR11070:SF2">
    <property type="entry name" value="ATP-DEPENDENT DNA HELICASE SRS2"/>
    <property type="match status" value="1"/>
</dbReference>
<dbReference type="PROSITE" id="PS51217">
    <property type="entry name" value="UVRD_HELICASE_CTER"/>
    <property type="match status" value="1"/>
</dbReference>
<dbReference type="GO" id="GO:0005524">
    <property type="term" value="F:ATP binding"/>
    <property type="evidence" value="ECO:0007669"/>
    <property type="project" value="UniProtKB-UniRule"/>
</dbReference>
<reference evidence="15 16" key="1">
    <citation type="submission" date="2015-12" db="EMBL/GenBank/DDBJ databases">
        <authorList>
            <person name="Shamseldin A."/>
            <person name="Moawad H."/>
            <person name="Abd El-Rahim W.M."/>
            <person name="Sadowsky M.J."/>
        </authorList>
    </citation>
    <scope>NUCLEOTIDE SEQUENCE [LARGE SCALE GENOMIC DNA]</scope>
    <source>
        <strain evidence="15 16">D7</strain>
    </source>
</reference>
<feature type="binding site" evidence="12">
    <location>
        <begin position="23"/>
        <end position="30"/>
    </location>
    <ligand>
        <name>ATP</name>
        <dbReference type="ChEBI" id="CHEBI:30616"/>
    </ligand>
</feature>
<dbReference type="Gene3D" id="3.40.50.300">
    <property type="entry name" value="P-loop containing nucleotide triphosphate hydrolases"/>
    <property type="match status" value="2"/>
</dbReference>
<dbReference type="SUPFAM" id="SSF52540">
    <property type="entry name" value="P-loop containing nucleoside triphosphate hydrolases"/>
    <property type="match status" value="1"/>
</dbReference>
<dbReference type="GO" id="GO:0016887">
    <property type="term" value="F:ATP hydrolysis activity"/>
    <property type="evidence" value="ECO:0007669"/>
    <property type="project" value="RHEA"/>
</dbReference>
<evidence type="ECO:0000313" key="15">
    <source>
        <dbReference type="EMBL" id="AMJ98553.1"/>
    </source>
</evidence>
<evidence type="ECO:0000256" key="8">
    <source>
        <dbReference type="ARBA" id="ARBA00034617"/>
    </source>
</evidence>
<dbReference type="Pfam" id="PF13361">
    <property type="entry name" value="UvrD_C"/>
    <property type="match status" value="1"/>
</dbReference>
<dbReference type="InterPro" id="IPR014016">
    <property type="entry name" value="UvrD-like_ATP-bd"/>
</dbReference>
<dbReference type="InterPro" id="IPR014017">
    <property type="entry name" value="DNA_helicase_UvrD-like_C"/>
</dbReference>
<keyword evidence="5 12" id="KW-0067">ATP-binding</keyword>
<dbReference type="GO" id="GO:0003677">
    <property type="term" value="F:DNA binding"/>
    <property type="evidence" value="ECO:0007669"/>
    <property type="project" value="UniProtKB-KW"/>
</dbReference>
<sequence length="694" mass="78468">MEFSEEQINFIVAPFDQHILLSAPPGGGKSKVTQARVAYMLSKGINPETMLITMFSRPAAEEFRRDMQAYNIANQPRIRHYHQLGYRLCQALEKRNLIPARKLIDDENQWLGICRDNLRKSIIEHGTSDINAYDQSVIDNFLSFVNFCKSDTLPAEEMFSRLKLPSDQQPFILGFELVEKERKRLKFRTLSDLIYDVAVALEYEEKIYKSIANKLDHIVIDEYQDIDPASMKIFHAMAGTRAKFNCIGDDDQTIFEWRGSSPKTMTSDWDAVFPTSSKLHLTKTYRYGHELALAAYNCISRNSERTEKMCLSPLDANKTEINIGYYDEPAHGTPPYADTNQSSMIAAIKRFIEKGNSYSDIAILPRMHSVTPFIEIALIKAGIPYSMHSKSTSIANTPLFKSIASTAALFAMEVSQKEKFSLFAKSLTFPRLPVKREKYKDLFSLVFSEGAIDDESLLNIFPGSKPFFIKSINQRLNSLRNSLSKESFQEFYDSYINTFLMPLVLSESTKGKSNIPKESPSLLDGFIEITKGATDYHQFNRALRAIGSESSNKLGSISILSQHSAKGLTVKMAIIPACCETISPSIIPTKVTDLESERRVFYVAATRPREELLLMLPPDKEFIKLSETETNTAPASHQEDVNYVSRFVYEMNIPGAKRISHAIHEGAGGDLDNSPSKLEFNQYLSRLGSFARVR</sequence>
<evidence type="ECO:0000256" key="6">
    <source>
        <dbReference type="ARBA" id="ARBA00023125"/>
    </source>
</evidence>
<dbReference type="Pfam" id="PF00580">
    <property type="entry name" value="UvrD-helicase"/>
    <property type="match status" value="1"/>
</dbReference>
<keyword evidence="4 12" id="KW-0347">Helicase</keyword>
<proteinExistence type="inferred from homology"/>
<keyword evidence="3 12" id="KW-0378">Hydrolase</keyword>
<evidence type="ECO:0000256" key="3">
    <source>
        <dbReference type="ARBA" id="ARBA00022801"/>
    </source>
</evidence>
<dbReference type="Proteomes" id="UP000063991">
    <property type="component" value="Chromosome"/>
</dbReference>
<protein>
    <recommendedName>
        <fullName evidence="9">DNA 3'-5' helicase</fullName>
        <ecNumber evidence="9">5.6.2.4</ecNumber>
    </recommendedName>
    <alternativeName>
        <fullName evidence="10">DNA 3'-5' helicase II</fullName>
    </alternativeName>
</protein>
<dbReference type="EC" id="5.6.2.4" evidence="9"/>
<comment type="catalytic activity">
    <reaction evidence="11">
        <text>ATP + H2O = ADP + phosphate + H(+)</text>
        <dbReference type="Rhea" id="RHEA:13065"/>
        <dbReference type="ChEBI" id="CHEBI:15377"/>
        <dbReference type="ChEBI" id="CHEBI:15378"/>
        <dbReference type="ChEBI" id="CHEBI:30616"/>
        <dbReference type="ChEBI" id="CHEBI:43474"/>
        <dbReference type="ChEBI" id="CHEBI:456216"/>
        <dbReference type="EC" id="5.6.2.4"/>
    </reaction>
</comment>
<dbReference type="PANTHER" id="PTHR11070">
    <property type="entry name" value="UVRD / RECB / PCRA DNA HELICASE FAMILY MEMBER"/>
    <property type="match status" value="1"/>
</dbReference>
<keyword evidence="6" id="KW-0238">DNA-binding</keyword>
<comment type="catalytic activity">
    <reaction evidence="8">
        <text>Couples ATP hydrolysis with the unwinding of duplex DNA by translocating in the 3'-5' direction.</text>
        <dbReference type="EC" id="5.6.2.4"/>
    </reaction>
</comment>
<dbReference type="EMBL" id="CP014323">
    <property type="protein sequence ID" value="AMJ98553.1"/>
    <property type="molecule type" value="Genomic_DNA"/>
</dbReference>
<evidence type="ECO:0000256" key="10">
    <source>
        <dbReference type="ARBA" id="ARBA00034923"/>
    </source>
</evidence>
<feature type="domain" description="UvrD-like helicase C-terminal" evidence="14">
    <location>
        <begin position="289"/>
        <end position="567"/>
    </location>
</feature>
<dbReference type="InterPro" id="IPR013986">
    <property type="entry name" value="DExx_box_DNA_helicase_dom_sf"/>
</dbReference>
<feature type="domain" description="UvrD-like helicase ATP-binding" evidence="13">
    <location>
        <begin position="2"/>
        <end position="288"/>
    </location>
</feature>
<organism evidence="15 16">
    <name type="scientific">Alteromonas macleodii</name>
    <name type="common">Pseudoalteromonas macleodii</name>
    <dbReference type="NCBI Taxonomy" id="28108"/>
    <lineage>
        <taxon>Bacteria</taxon>
        <taxon>Pseudomonadati</taxon>
        <taxon>Pseudomonadota</taxon>
        <taxon>Gammaproteobacteria</taxon>
        <taxon>Alteromonadales</taxon>
        <taxon>Alteromonadaceae</taxon>
        <taxon>Alteromonas/Salinimonas group</taxon>
        <taxon>Alteromonas</taxon>
    </lineage>
</organism>
<evidence type="ECO:0000256" key="9">
    <source>
        <dbReference type="ARBA" id="ARBA00034808"/>
    </source>
</evidence>
<dbReference type="GO" id="GO:0000725">
    <property type="term" value="P:recombinational repair"/>
    <property type="evidence" value="ECO:0007669"/>
    <property type="project" value="TreeGrafter"/>
</dbReference>
<dbReference type="RefSeq" id="WP_061095092.1">
    <property type="nucleotide sequence ID" value="NZ_CP014323.1"/>
</dbReference>
<evidence type="ECO:0000256" key="11">
    <source>
        <dbReference type="ARBA" id="ARBA00048988"/>
    </source>
</evidence>
<dbReference type="Gene3D" id="1.10.486.10">
    <property type="entry name" value="PCRA, domain 4"/>
    <property type="match status" value="1"/>
</dbReference>
<evidence type="ECO:0000256" key="5">
    <source>
        <dbReference type="ARBA" id="ARBA00022840"/>
    </source>
</evidence>